<feature type="transmembrane region" description="Helical" evidence="5">
    <location>
        <begin position="434"/>
        <end position="459"/>
    </location>
</feature>
<dbReference type="PANTHER" id="PTHR23502">
    <property type="entry name" value="MAJOR FACILITATOR SUPERFAMILY"/>
    <property type="match status" value="1"/>
</dbReference>
<feature type="transmembrane region" description="Helical" evidence="5">
    <location>
        <begin position="136"/>
        <end position="156"/>
    </location>
</feature>
<proteinExistence type="predicted"/>
<feature type="transmembrane region" description="Helical" evidence="5">
    <location>
        <begin position="64"/>
        <end position="85"/>
    </location>
</feature>
<feature type="transmembrane region" description="Helical" evidence="5">
    <location>
        <begin position="503"/>
        <end position="523"/>
    </location>
</feature>
<dbReference type="InterPro" id="IPR011701">
    <property type="entry name" value="MFS"/>
</dbReference>
<keyword evidence="8" id="KW-1185">Reference proteome</keyword>
<dbReference type="OrthoDB" id="5215911at2759"/>
<feature type="transmembrane region" description="Helical" evidence="5">
    <location>
        <begin position="407"/>
        <end position="428"/>
    </location>
</feature>
<sequence>MSRRSSRDQAEHNAAALLHVDLVPGTEIMQDAGEVHFVHGPKSGEVLIPHPSTSYDDPLNWALVWKYMVALVQVIYTWVTVASALSMAPMFPLLGKEFGLNETQLGMLTGSCVLALGYANFVIVPYSNIFGRRMTCMLFGIFVILTCLWEALATSYSSLIAARVLNGFATATSESLMVQVVADVFFLHERGFWMGMYFTAYFLGLFTGPIISGNIAERWGWRSFFWLSLALAAVILVLLIVCFPETKFERSTPAAPVAVALDADTTNQEKISASIGQEDSSSPLAPVGKGRPSRLQFRLWQKPSADWKSFVVRDVFSPFQVFFFPIIFWAGLNVAGPANLLLLWNLTESNVLGAPPYHFSVSAVGYANFAFVVGGLAGLATAGPASDWIAHKLTIRNGGVREPEMRLPALAPYFMTSVVGIVVGAVAIQRQWSWPILLIIGYGFTGLCVTSVPTIAIAYAVDCYKPIAGEIMVVATVLKNTCGFSMSYWVFDLEARQGFISPAMVEFALTIGPMLLAIPLFFFGKSLRRLTRNSKVHGLEHHSL</sequence>
<evidence type="ECO:0000313" key="7">
    <source>
        <dbReference type="EMBL" id="KIX09254.1"/>
    </source>
</evidence>
<dbReference type="InterPro" id="IPR036259">
    <property type="entry name" value="MFS_trans_sf"/>
</dbReference>
<dbReference type="Gene3D" id="1.20.1250.20">
    <property type="entry name" value="MFS general substrate transporter like domains"/>
    <property type="match status" value="1"/>
</dbReference>
<comment type="subcellular location">
    <subcellularLocation>
        <location evidence="1">Membrane</location>
        <topology evidence="1">Multi-pass membrane protein</topology>
    </subcellularLocation>
</comment>
<evidence type="ECO:0000256" key="1">
    <source>
        <dbReference type="ARBA" id="ARBA00004141"/>
    </source>
</evidence>
<reference evidence="7 8" key="1">
    <citation type="submission" date="2015-01" db="EMBL/GenBank/DDBJ databases">
        <title>The Genome Sequence of Rhinocladiella mackenzie CBS 650.93.</title>
        <authorList>
            <consortium name="The Broad Institute Genomics Platform"/>
            <person name="Cuomo C."/>
            <person name="de Hoog S."/>
            <person name="Gorbushina A."/>
            <person name="Stielow B."/>
            <person name="Teixiera M."/>
            <person name="Abouelleil A."/>
            <person name="Chapman S.B."/>
            <person name="Priest M."/>
            <person name="Young S.K."/>
            <person name="Wortman J."/>
            <person name="Nusbaum C."/>
            <person name="Birren B."/>
        </authorList>
    </citation>
    <scope>NUCLEOTIDE SEQUENCE [LARGE SCALE GENOMIC DNA]</scope>
    <source>
        <strain evidence="7 8">CBS 650.93</strain>
    </source>
</reference>
<evidence type="ECO:0000256" key="4">
    <source>
        <dbReference type="ARBA" id="ARBA00023136"/>
    </source>
</evidence>
<protein>
    <recommendedName>
        <fullName evidence="6">Major facilitator superfamily (MFS) profile domain-containing protein</fullName>
    </recommendedName>
</protein>
<dbReference type="InterPro" id="IPR020846">
    <property type="entry name" value="MFS_dom"/>
</dbReference>
<dbReference type="Proteomes" id="UP000053617">
    <property type="component" value="Unassembled WGS sequence"/>
</dbReference>
<feature type="transmembrane region" description="Helical" evidence="5">
    <location>
        <begin position="321"/>
        <end position="344"/>
    </location>
</feature>
<dbReference type="HOGENOM" id="CLU_008455_13_2_1"/>
<dbReference type="SUPFAM" id="SSF103473">
    <property type="entry name" value="MFS general substrate transporter"/>
    <property type="match status" value="1"/>
</dbReference>
<organism evidence="7 8">
    <name type="scientific">Rhinocladiella mackenziei CBS 650.93</name>
    <dbReference type="NCBI Taxonomy" id="1442369"/>
    <lineage>
        <taxon>Eukaryota</taxon>
        <taxon>Fungi</taxon>
        <taxon>Dikarya</taxon>
        <taxon>Ascomycota</taxon>
        <taxon>Pezizomycotina</taxon>
        <taxon>Eurotiomycetes</taxon>
        <taxon>Chaetothyriomycetidae</taxon>
        <taxon>Chaetothyriales</taxon>
        <taxon>Herpotrichiellaceae</taxon>
        <taxon>Rhinocladiella</taxon>
    </lineage>
</organism>
<dbReference type="GO" id="GO:0022857">
    <property type="term" value="F:transmembrane transporter activity"/>
    <property type="evidence" value="ECO:0007669"/>
    <property type="project" value="InterPro"/>
</dbReference>
<feature type="transmembrane region" description="Helical" evidence="5">
    <location>
        <begin position="105"/>
        <end position="124"/>
    </location>
</feature>
<name>A0A0D2IT79_9EURO</name>
<feature type="transmembrane region" description="Helical" evidence="5">
    <location>
        <begin position="194"/>
        <end position="212"/>
    </location>
</feature>
<evidence type="ECO:0000259" key="6">
    <source>
        <dbReference type="PROSITE" id="PS50850"/>
    </source>
</evidence>
<feature type="transmembrane region" description="Helical" evidence="5">
    <location>
        <begin position="224"/>
        <end position="243"/>
    </location>
</feature>
<dbReference type="Pfam" id="PF07690">
    <property type="entry name" value="MFS_1"/>
    <property type="match status" value="1"/>
</dbReference>
<dbReference type="PANTHER" id="PTHR23502:SF149">
    <property type="entry name" value="TRANSPORTER, PUTATIVE-RELATED"/>
    <property type="match status" value="1"/>
</dbReference>
<evidence type="ECO:0000256" key="5">
    <source>
        <dbReference type="SAM" id="Phobius"/>
    </source>
</evidence>
<gene>
    <name evidence="7" type="ORF">Z518_00333</name>
</gene>
<feature type="transmembrane region" description="Helical" evidence="5">
    <location>
        <begin position="364"/>
        <end position="386"/>
    </location>
</feature>
<dbReference type="VEuPathDB" id="FungiDB:Z518_00333"/>
<keyword evidence="3 5" id="KW-1133">Transmembrane helix</keyword>
<evidence type="ECO:0000313" key="8">
    <source>
        <dbReference type="Proteomes" id="UP000053617"/>
    </source>
</evidence>
<keyword evidence="2 5" id="KW-0812">Transmembrane</keyword>
<dbReference type="PROSITE" id="PS50850">
    <property type="entry name" value="MFS"/>
    <property type="match status" value="1"/>
</dbReference>
<dbReference type="GO" id="GO:0005886">
    <property type="term" value="C:plasma membrane"/>
    <property type="evidence" value="ECO:0007669"/>
    <property type="project" value="TreeGrafter"/>
</dbReference>
<evidence type="ECO:0000256" key="3">
    <source>
        <dbReference type="ARBA" id="ARBA00022989"/>
    </source>
</evidence>
<accession>A0A0D2IT79</accession>
<evidence type="ECO:0000256" key="2">
    <source>
        <dbReference type="ARBA" id="ARBA00022692"/>
    </source>
</evidence>
<dbReference type="EMBL" id="KN847475">
    <property type="protein sequence ID" value="KIX09254.1"/>
    <property type="molecule type" value="Genomic_DNA"/>
</dbReference>
<dbReference type="AlphaFoldDB" id="A0A0D2IT79"/>
<dbReference type="GeneID" id="25288404"/>
<feature type="domain" description="Major facilitator superfamily (MFS) profile" evidence="6">
    <location>
        <begin position="66"/>
        <end position="544"/>
    </location>
</feature>
<keyword evidence="4 5" id="KW-0472">Membrane</keyword>
<dbReference type="RefSeq" id="XP_013276390.1">
    <property type="nucleotide sequence ID" value="XM_013420936.1"/>
</dbReference>